<feature type="compositionally biased region" description="Polar residues" evidence="1">
    <location>
        <begin position="106"/>
        <end position="117"/>
    </location>
</feature>
<feature type="compositionally biased region" description="Basic and acidic residues" evidence="1">
    <location>
        <begin position="120"/>
        <end position="131"/>
    </location>
</feature>
<proteinExistence type="predicted"/>
<name>A0AAV7S054_PLEWA</name>
<dbReference type="Proteomes" id="UP001066276">
    <property type="component" value="Chromosome 5"/>
</dbReference>
<protein>
    <submittedName>
        <fullName evidence="2">Uncharacterized protein</fullName>
    </submittedName>
</protein>
<evidence type="ECO:0000313" key="2">
    <source>
        <dbReference type="EMBL" id="KAJ1156408.1"/>
    </source>
</evidence>
<sequence length="167" mass="18437">MVHSYSYEEEEYFGGDTLSFEENLVGVLDNNVQLSINKALAKALGPLTHHFDSFARQKVWLPPIMPSEEAQASQPSTSKGKSKAKKRAHSEIFDKLSASIQKEHGYSSSHLQDTYGTDQSSDHSSPKHSSDSDSDLEVDLEDRPGPSKRKKTEKAESSLQDPSGVDL</sequence>
<feature type="region of interest" description="Disordered" evidence="1">
    <location>
        <begin position="65"/>
        <end position="167"/>
    </location>
</feature>
<dbReference type="EMBL" id="JANPWB010000009">
    <property type="protein sequence ID" value="KAJ1156408.1"/>
    <property type="molecule type" value="Genomic_DNA"/>
</dbReference>
<comment type="caution">
    <text evidence="2">The sequence shown here is derived from an EMBL/GenBank/DDBJ whole genome shotgun (WGS) entry which is preliminary data.</text>
</comment>
<accession>A0AAV7S054</accession>
<reference evidence="2" key="1">
    <citation type="journal article" date="2022" name="bioRxiv">
        <title>Sequencing and chromosome-scale assembly of the giantPleurodeles waltlgenome.</title>
        <authorList>
            <person name="Brown T."/>
            <person name="Elewa A."/>
            <person name="Iarovenko S."/>
            <person name="Subramanian E."/>
            <person name="Araus A.J."/>
            <person name="Petzold A."/>
            <person name="Susuki M."/>
            <person name="Suzuki K.-i.T."/>
            <person name="Hayashi T."/>
            <person name="Toyoda A."/>
            <person name="Oliveira C."/>
            <person name="Osipova E."/>
            <person name="Leigh N.D."/>
            <person name="Simon A."/>
            <person name="Yun M.H."/>
        </authorList>
    </citation>
    <scope>NUCLEOTIDE SEQUENCE</scope>
    <source>
        <strain evidence="2">20211129_DDA</strain>
        <tissue evidence="2">Liver</tissue>
    </source>
</reference>
<evidence type="ECO:0000256" key="1">
    <source>
        <dbReference type="SAM" id="MobiDB-lite"/>
    </source>
</evidence>
<organism evidence="2 3">
    <name type="scientific">Pleurodeles waltl</name>
    <name type="common">Iberian ribbed newt</name>
    <dbReference type="NCBI Taxonomy" id="8319"/>
    <lineage>
        <taxon>Eukaryota</taxon>
        <taxon>Metazoa</taxon>
        <taxon>Chordata</taxon>
        <taxon>Craniata</taxon>
        <taxon>Vertebrata</taxon>
        <taxon>Euteleostomi</taxon>
        <taxon>Amphibia</taxon>
        <taxon>Batrachia</taxon>
        <taxon>Caudata</taxon>
        <taxon>Salamandroidea</taxon>
        <taxon>Salamandridae</taxon>
        <taxon>Pleurodelinae</taxon>
        <taxon>Pleurodeles</taxon>
    </lineage>
</organism>
<keyword evidence="3" id="KW-1185">Reference proteome</keyword>
<evidence type="ECO:0000313" key="3">
    <source>
        <dbReference type="Proteomes" id="UP001066276"/>
    </source>
</evidence>
<gene>
    <name evidence="2" type="ORF">NDU88_009127</name>
</gene>
<feature type="compositionally biased region" description="Polar residues" evidence="1">
    <location>
        <begin position="70"/>
        <end position="79"/>
    </location>
</feature>
<dbReference type="AlphaFoldDB" id="A0AAV7S054"/>